<organism evidence="2 3">
    <name type="scientific">Enterococcus sulfureus ATCC 49903</name>
    <dbReference type="NCBI Taxonomy" id="1140003"/>
    <lineage>
        <taxon>Bacteria</taxon>
        <taxon>Bacillati</taxon>
        <taxon>Bacillota</taxon>
        <taxon>Bacilli</taxon>
        <taxon>Lactobacillales</taxon>
        <taxon>Enterococcaceae</taxon>
        <taxon>Enterococcus</taxon>
    </lineage>
</organism>
<dbReference type="RefSeq" id="WP_016186247.1">
    <property type="nucleotide sequence ID" value="NZ_ASWO01000003.1"/>
</dbReference>
<dbReference type="Gene3D" id="3.30.110.70">
    <property type="entry name" value="Hypothetical protein apc22750. Chain B"/>
    <property type="match status" value="1"/>
</dbReference>
<dbReference type="InterPro" id="IPR002765">
    <property type="entry name" value="UPF0145_YbjQ-like"/>
</dbReference>
<sequence length="116" mass="13288">MSISLRHRHDYSEEENRRIDEIVLSTGNVNKPYVVRDIVFASEKLEVDLFDPIVDPNDLLKNISYRLREKAYSYGASAVINCHFEHDHVVHPDGTTFLEIFAYGTVVQYTQSTIGG</sequence>
<evidence type="ECO:0000256" key="1">
    <source>
        <dbReference type="ARBA" id="ARBA00010751"/>
    </source>
</evidence>
<dbReference type="EMBL" id="ASWO01000003">
    <property type="protein sequence ID" value="EOT86027.1"/>
    <property type="molecule type" value="Genomic_DNA"/>
</dbReference>
<dbReference type="InterPro" id="IPR035439">
    <property type="entry name" value="UPF0145_dom_sf"/>
</dbReference>
<comment type="caution">
    <text evidence="2">The sequence shown here is derived from an EMBL/GenBank/DDBJ whole genome shotgun (WGS) entry which is preliminary data.</text>
</comment>
<dbReference type="AlphaFoldDB" id="S0NWS2"/>
<dbReference type="SUPFAM" id="SSF117782">
    <property type="entry name" value="YbjQ-like"/>
    <property type="match status" value="1"/>
</dbReference>
<dbReference type="STRING" id="1140003.OMY_01810"/>
<accession>S0NWS2</accession>
<proteinExistence type="inferred from homology"/>
<dbReference type="PATRIC" id="fig|1140003.3.peg.1749"/>
<dbReference type="eggNOG" id="COG0393">
    <property type="taxonomic scope" value="Bacteria"/>
</dbReference>
<keyword evidence="3" id="KW-1185">Reference proteome</keyword>
<dbReference type="Pfam" id="PF01906">
    <property type="entry name" value="YbjQ_1"/>
    <property type="match status" value="1"/>
</dbReference>
<dbReference type="Proteomes" id="UP000015961">
    <property type="component" value="Unassembled WGS sequence"/>
</dbReference>
<dbReference type="OrthoDB" id="2361211at2"/>
<name>S0NWS2_9ENTE</name>
<evidence type="ECO:0000313" key="2">
    <source>
        <dbReference type="EMBL" id="EOT86027.1"/>
    </source>
</evidence>
<reference evidence="2 3" key="1">
    <citation type="submission" date="2013-03" db="EMBL/GenBank/DDBJ databases">
        <title>The Genome Sequence of Enterococcus sulfureus ATCC_49903 (PacBio/Illumina hybrid assembly).</title>
        <authorList>
            <consortium name="The Broad Institute Genomics Platform"/>
            <consortium name="The Broad Institute Genome Sequencing Center for Infectious Disease"/>
            <person name="Earl A."/>
            <person name="Russ C."/>
            <person name="Gilmore M."/>
            <person name="Surin D."/>
            <person name="Walker B."/>
            <person name="Young S."/>
            <person name="Zeng Q."/>
            <person name="Gargeya S."/>
            <person name="Fitzgerald M."/>
            <person name="Haas B."/>
            <person name="Abouelleil A."/>
            <person name="Allen A.W."/>
            <person name="Alvarado L."/>
            <person name="Arachchi H.M."/>
            <person name="Berlin A.M."/>
            <person name="Chapman S.B."/>
            <person name="Gainer-Dewar J."/>
            <person name="Goldberg J."/>
            <person name="Griggs A."/>
            <person name="Gujja S."/>
            <person name="Hansen M."/>
            <person name="Howarth C."/>
            <person name="Imamovic A."/>
            <person name="Ireland A."/>
            <person name="Larimer J."/>
            <person name="McCowan C."/>
            <person name="Murphy C."/>
            <person name="Pearson M."/>
            <person name="Poon T.W."/>
            <person name="Priest M."/>
            <person name="Roberts A."/>
            <person name="Saif S."/>
            <person name="Shea T."/>
            <person name="Sisk P."/>
            <person name="Sykes S."/>
            <person name="Wortman J."/>
            <person name="Nusbaum C."/>
            <person name="Birren B."/>
        </authorList>
    </citation>
    <scope>NUCLEOTIDE SEQUENCE [LARGE SCALE GENOMIC DNA]</scope>
    <source>
        <strain evidence="2 3">ATCC 49903</strain>
    </source>
</reference>
<evidence type="ECO:0000313" key="3">
    <source>
        <dbReference type="Proteomes" id="UP000015961"/>
    </source>
</evidence>
<protein>
    <recommendedName>
        <fullName evidence="4">Heavy metal-binding domain-containing protein</fullName>
    </recommendedName>
</protein>
<comment type="similarity">
    <text evidence="1">Belongs to the UPF0145 family.</text>
</comment>
<gene>
    <name evidence="2" type="ORF">I573_00780</name>
</gene>
<evidence type="ECO:0008006" key="4">
    <source>
        <dbReference type="Google" id="ProtNLM"/>
    </source>
</evidence>